<sequence length="185" mass="17852">MGEHAPGPVVVGVGASRGVPVAEVVGLIEDVLREAGLPSGAVAFLATVDGKAGEPGLVRAAARLGVPLVTYSARELAAVEVPHPSDRPLAALGTPSVAEAAALVGGGELLVPKRKSAPTDGRPARVTCAVASAGAGAPGTPGCAGPAAGRHDDHHARGTYAPVAGPKPPPPPSASASASASEETS</sequence>
<organism evidence="3 4">
    <name type="scientific">Streptomyces scabiei (strain 87.22)</name>
    <dbReference type="NCBI Taxonomy" id="680198"/>
    <lineage>
        <taxon>Bacteria</taxon>
        <taxon>Bacillati</taxon>
        <taxon>Actinomycetota</taxon>
        <taxon>Actinomycetes</taxon>
        <taxon>Kitasatosporales</taxon>
        <taxon>Streptomycetaceae</taxon>
        <taxon>Streptomyces</taxon>
    </lineage>
</organism>
<gene>
    <name evidence="3" type="ordered locus">SCAB_70821</name>
</gene>
<dbReference type="PANTHER" id="PTHR47036">
    <property type="entry name" value="COBALT-FACTOR III C(17)-METHYLTRANSFERASE-RELATED"/>
    <property type="match status" value="1"/>
</dbReference>
<dbReference type="InterPro" id="IPR036518">
    <property type="entry name" value="CobE/GbiG_C_sf"/>
</dbReference>
<dbReference type="EMBL" id="FN554889">
    <property type="protein sequence ID" value="CBG74076.1"/>
    <property type="molecule type" value="Genomic_DNA"/>
</dbReference>
<feature type="compositionally biased region" description="Low complexity" evidence="1">
    <location>
        <begin position="133"/>
        <end position="148"/>
    </location>
</feature>
<dbReference type="GeneID" id="24312032"/>
<proteinExistence type="predicted"/>
<dbReference type="Gene3D" id="3.30.420.180">
    <property type="entry name" value="CobE/GbiG C-terminal domain"/>
    <property type="match status" value="1"/>
</dbReference>
<dbReference type="HOGENOM" id="CLU_087913_0_1_11"/>
<keyword evidence="4" id="KW-1185">Reference proteome</keyword>
<accession>C9YZQ5</accession>
<name>C9YZQ5_STRSW</name>
<protein>
    <submittedName>
        <fullName evidence="3">Putative CbiG-like cobalamin biosynthesis protein</fullName>
    </submittedName>
</protein>
<evidence type="ECO:0000313" key="3">
    <source>
        <dbReference type="EMBL" id="CBG74076.1"/>
    </source>
</evidence>
<dbReference type="AlphaFoldDB" id="C9YZQ5"/>
<feature type="domain" description="CobE/GbiG C-terminal" evidence="2">
    <location>
        <begin position="9"/>
        <end position="131"/>
    </location>
</feature>
<evidence type="ECO:0000313" key="4">
    <source>
        <dbReference type="Proteomes" id="UP000001444"/>
    </source>
</evidence>
<dbReference type="KEGG" id="scb:SCAB_70821"/>
<dbReference type="SUPFAM" id="SSF159664">
    <property type="entry name" value="CobE/GbiG C-terminal domain-like"/>
    <property type="match status" value="1"/>
</dbReference>
<dbReference type="Proteomes" id="UP000001444">
    <property type="component" value="Chromosome"/>
</dbReference>
<feature type="compositionally biased region" description="Low complexity" evidence="1">
    <location>
        <begin position="174"/>
        <end position="185"/>
    </location>
</feature>
<evidence type="ECO:0000256" key="1">
    <source>
        <dbReference type="SAM" id="MobiDB-lite"/>
    </source>
</evidence>
<dbReference type="Pfam" id="PF01890">
    <property type="entry name" value="CbiG_C"/>
    <property type="match status" value="1"/>
</dbReference>
<dbReference type="InterPro" id="IPR051810">
    <property type="entry name" value="Precorrin_MeTrfase"/>
</dbReference>
<evidence type="ECO:0000259" key="2">
    <source>
        <dbReference type="Pfam" id="PF01890"/>
    </source>
</evidence>
<dbReference type="GO" id="GO:0009236">
    <property type="term" value="P:cobalamin biosynthetic process"/>
    <property type="evidence" value="ECO:0007669"/>
    <property type="project" value="InterPro"/>
</dbReference>
<dbReference type="eggNOG" id="COG2073">
    <property type="taxonomic scope" value="Bacteria"/>
</dbReference>
<reference evidence="3 4" key="1">
    <citation type="journal article" date="2010" name="Mol. Plant Microbe Interact.">
        <title>Streptomyces scabies 87-22 contains a coronafacic acid-like biosynthetic cluster that contributes to plant-microbe interactions.</title>
        <authorList>
            <person name="Bignell D.R."/>
            <person name="Seipke R.F."/>
            <person name="Huguet-Tapia J.C."/>
            <person name="Chambers A.H."/>
            <person name="Parry R.J."/>
            <person name="Loria R."/>
        </authorList>
    </citation>
    <scope>NUCLEOTIDE SEQUENCE [LARGE SCALE GENOMIC DNA]</scope>
    <source>
        <strain evidence="3 4">87.22</strain>
    </source>
</reference>
<dbReference type="InterPro" id="IPR002750">
    <property type="entry name" value="CobE/GbiG_C"/>
</dbReference>
<feature type="region of interest" description="Disordered" evidence="1">
    <location>
        <begin position="133"/>
        <end position="185"/>
    </location>
</feature>
<dbReference type="STRING" id="680198.SCAB_70821"/>
<dbReference type="PANTHER" id="PTHR47036:SF1">
    <property type="entry name" value="COBALT-FACTOR III C(17)-METHYLTRANSFERASE-RELATED"/>
    <property type="match status" value="1"/>
</dbReference>
<dbReference type="RefSeq" id="WP_013004624.1">
    <property type="nucleotide sequence ID" value="NC_013929.1"/>
</dbReference>